<comment type="caution">
    <text evidence="11">The sequence shown here is derived from an EMBL/GenBank/DDBJ whole genome shotgun (WGS) entry which is preliminary data.</text>
</comment>
<dbReference type="GO" id="GO:0046872">
    <property type="term" value="F:metal ion binding"/>
    <property type="evidence" value="ECO:0007669"/>
    <property type="project" value="UniProtKB-KW"/>
</dbReference>
<dbReference type="SUPFAM" id="SSF48350">
    <property type="entry name" value="GTPase activation domain, GAP"/>
    <property type="match status" value="1"/>
</dbReference>
<dbReference type="GO" id="GO:0007165">
    <property type="term" value="P:signal transduction"/>
    <property type="evidence" value="ECO:0007669"/>
    <property type="project" value="InterPro"/>
</dbReference>
<dbReference type="InterPro" id="IPR048720">
    <property type="entry name" value="PROPPIN"/>
</dbReference>
<dbReference type="Gene3D" id="1.10.555.10">
    <property type="entry name" value="Rho GTPase activation protein"/>
    <property type="match status" value="1"/>
</dbReference>
<organism evidence="11">
    <name type="scientific">Dermatophagoides farinae</name>
    <name type="common">American house dust mite</name>
    <dbReference type="NCBI Taxonomy" id="6954"/>
    <lineage>
        <taxon>Eukaryota</taxon>
        <taxon>Metazoa</taxon>
        <taxon>Ecdysozoa</taxon>
        <taxon>Arthropoda</taxon>
        <taxon>Chelicerata</taxon>
        <taxon>Arachnida</taxon>
        <taxon>Acari</taxon>
        <taxon>Acariformes</taxon>
        <taxon>Sarcoptiformes</taxon>
        <taxon>Astigmata</taxon>
        <taxon>Psoroptidia</taxon>
        <taxon>Analgoidea</taxon>
        <taxon>Pyroglyphidae</taxon>
        <taxon>Dermatophagoidinae</taxon>
        <taxon>Dermatophagoides</taxon>
    </lineage>
</organism>
<reference evidence="11" key="1">
    <citation type="submission" date="2020-06" db="EMBL/GenBank/DDBJ databases">
        <authorList>
            <person name="Ji K."/>
            <person name="Li J."/>
        </authorList>
    </citation>
    <scope>NUCLEOTIDE SEQUENCE</scope>
    <source>
        <strain evidence="11">JKM2019</strain>
        <tissue evidence="11">Whole body</tissue>
    </source>
</reference>
<reference evidence="11" key="2">
    <citation type="journal article" date="2021" name="World Allergy Organ. J.">
        <title>Chromosome-level assembly of Dermatophagoides farinae genome and transcriptome reveals two novel allergens Der f 37 and Der f 39.</title>
        <authorList>
            <person name="Chen J."/>
            <person name="Cai Z."/>
            <person name="Fan D."/>
            <person name="Hu J."/>
            <person name="Hou Y."/>
            <person name="He Y."/>
            <person name="Zhang Z."/>
            <person name="Zhao Z."/>
            <person name="Gao P."/>
            <person name="Hu W."/>
            <person name="Sun J."/>
            <person name="Li J."/>
            <person name="Ji K."/>
        </authorList>
    </citation>
    <scope>NUCLEOTIDE SEQUENCE</scope>
    <source>
        <strain evidence="11">JKM2019</strain>
    </source>
</reference>
<evidence type="ECO:0000256" key="3">
    <source>
        <dbReference type="ARBA" id="ARBA00022737"/>
    </source>
</evidence>
<dbReference type="Pfam" id="PF00400">
    <property type="entry name" value="WD40"/>
    <property type="match status" value="2"/>
</dbReference>
<dbReference type="SMART" id="SM00324">
    <property type="entry name" value="RhoGAP"/>
    <property type="match status" value="1"/>
</dbReference>
<evidence type="ECO:0000256" key="4">
    <source>
        <dbReference type="ARBA" id="ARBA00022833"/>
    </source>
</evidence>
<evidence type="ECO:0000256" key="1">
    <source>
        <dbReference type="ARBA" id="ARBA00022574"/>
    </source>
</evidence>
<feature type="coiled-coil region" evidence="7">
    <location>
        <begin position="59"/>
        <end position="121"/>
    </location>
</feature>
<keyword evidence="1" id="KW-0853">WD repeat</keyword>
<dbReference type="InterPro" id="IPR036322">
    <property type="entry name" value="WD40_repeat_dom_sf"/>
</dbReference>
<feature type="compositionally biased region" description="Basic and acidic residues" evidence="8">
    <location>
        <begin position="177"/>
        <end position="189"/>
    </location>
</feature>
<dbReference type="SUPFAM" id="SSF57889">
    <property type="entry name" value="Cysteine-rich domain"/>
    <property type="match status" value="1"/>
</dbReference>
<keyword evidence="5" id="KW-0072">Autophagy</keyword>
<evidence type="ECO:0000256" key="5">
    <source>
        <dbReference type="ARBA" id="ARBA00023006"/>
    </source>
</evidence>
<dbReference type="InterPro" id="IPR002219">
    <property type="entry name" value="PKC_DAG/PE"/>
</dbReference>
<dbReference type="GO" id="GO:0006914">
    <property type="term" value="P:autophagy"/>
    <property type="evidence" value="ECO:0007669"/>
    <property type="project" value="UniProtKB-KW"/>
</dbReference>
<keyword evidence="4" id="KW-0862">Zinc</keyword>
<dbReference type="EMBL" id="SDOV01000001">
    <property type="protein sequence ID" value="KAH7645047.1"/>
    <property type="molecule type" value="Genomic_DNA"/>
</dbReference>
<evidence type="ECO:0000256" key="8">
    <source>
        <dbReference type="SAM" id="MobiDB-lite"/>
    </source>
</evidence>
<dbReference type="InterPro" id="IPR001680">
    <property type="entry name" value="WD40_rpt"/>
</dbReference>
<feature type="compositionally biased region" description="Acidic residues" evidence="8">
    <location>
        <begin position="167"/>
        <end position="176"/>
    </location>
</feature>
<sequence>MRDKISSTPKSTSSNGTNLSLLAQFDDMFRMVQPTLITKNELKSFIGLVENFDKCRIKLSQTIEENQQKDRHIKKLEDNVIQMQLRWDRIKRAYAREIKEKDSIQKSHDNLKKKMDILRKMILEMDSQKNSETKTAQILNQNIGLSKSTTSLISILEHVDTLVPQNNDDDESDDGLLFDKSDDSIDHSNKPAITIRNSQTLSSAPIPTPPPPPPPPPKPSSSLSSKNCGKQTEAKRITSRMISQSRFETIAEVTDEKDSSNESVLNVGFCLMPNMSEVQKSLMKKEPTLTTNDNDKFLKPTMRSLSEAARQSLNRQPSTSLTRTLTMLRNAQATRLDADRLASRPHRFVDKKAFKTIMCTVCNKNIGFCCSYGVCIECRGVCHNRCRDKLPKPCLPYMSTNLSIKKMIAFTGDSRRVGGKFLIIGDFVPDSVRPCIPPLLIHCCNEIDRRICLALEDSRTKDDSSVIGVYRISGTDQETRELRRKILKAEFGMPNLSTIISVNTICGVVKMFLRDLDDSLISRIMWNDFYRASVHIVQTSVKSSHSNKPLDSGVDDDVGDNDMNSPIMVLKRVICQLPLPNRDSLAFLFLHLQNVAKAELVTKMNRQALANIFAPTIVGSSEFRQPSAEAMQREIPKQINVMQALFEVDEAFWRGILSEQDFCPFKEKTEQYGRKSISSSEDQADFCAKLVGISSSSLKDLMNPDDNGNDNDDNDERRNRVLHGMKSCIVTTEQMNTSAREILNVSINDEGNLFVACMDSGVRIYNMEPLVGKLFIDSTIIGSVSICKLLHRTNLIAIVGGGQRPKFADNTVLIWDDYQKKFVLEFTFANRVLALKIRRDRLFVVERNRIHCFSFPNSPTKLFSIETRDNPMGICEVTPLTNAAEIQLLAYPGHRIGSVQLLDLSHTNRLLTVNNHHHQLYNAQQNLDTVEESDETMTNGNMTAATVAASASSSISPSSISAHTSDIASIALNRTGTLLATASRKGTLIRIFRTIDTDGNIANKSNINNHYQHNHHQQQQYVPLSPVQIIEFRRGIDQAMVYGIVFSPDSEYVLVSSDKGTVHIFALKDTRLNRRSTLSSMPLVNNMQLASYALAKFTLTAECACVCSFGGGNDRRSVYAICVDGTFHKYSFKHDGTCVRDNFDTFLNVPEEADHILL</sequence>
<evidence type="ECO:0000256" key="2">
    <source>
        <dbReference type="ARBA" id="ARBA00022723"/>
    </source>
</evidence>
<proteinExistence type="inferred from homology"/>
<evidence type="ECO:0000256" key="7">
    <source>
        <dbReference type="SAM" id="Coils"/>
    </source>
</evidence>
<keyword evidence="2" id="KW-0479">Metal-binding</keyword>
<evidence type="ECO:0000313" key="11">
    <source>
        <dbReference type="EMBL" id="KAH7645047.1"/>
    </source>
</evidence>
<accession>A0A9D4P6X1</accession>
<protein>
    <submittedName>
        <fullName evidence="11">Rac gtpase-activating protein 1-like protein</fullName>
    </submittedName>
</protein>
<dbReference type="GO" id="GO:0005737">
    <property type="term" value="C:cytoplasm"/>
    <property type="evidence" value="ECO:0007669"/>
    <property type="project" value="UniProtKB-ARBA"/>
</dbReference>
<keyword evidence="3" id="KW-0677">Repeat</keyword>
<dbReference type="SUPFAM" id="SSF50978">
    <property type="entry name" value="WD40 repeat-like"/>
    <property type="match status" value="1"/>
</dbReference>
<keyword evidence="7" id="KW-0175">Coiled coil</keyword>
<feature type="region of interest" description="Disordered" evidence="8">
    <location>
        <begin position="698"/>
        <end position="718"/>
    </location>
</feature>
<feature type="region of interest" description="Disordered" evidence="8">
    <location>
        <begin position="163"/>
        <end position="241"/>
    </location>
</feature>
<feature type="compositionally biased region" description="Pro residues" evidence="8">
    <location>
        <begin position="206"/>
        <end position="219"/>
    </location>
</feature>
<dbReference type="InterPro" id="IPR015943">
    <property type="entry name" value="WD40/YVTN_repeat-like_dom_sf"/>
</dbReference>
<evidence type="ECO:0000256" key="6">
    <source>
        <dbReference type="ARBA" id="ARBA00025740"/>
    </source>
</evidence>
<dbReference type="SMART" id="SM00320">
    <property type="entry name" value="WD40"/>
    <property type="match status" value="3"/>
</dbReference>
<dbReference type="PROSITE" id="PS50238">
    <property type="entry name" value="RHOGAP"/>
    <property type="match status" value="1"/>
</dbReference>
<feature type="domain" description="Phorbol-ester/DAG-type" evidence="9">
    <location>
        <begin position="345"/>
        <end position="394"/>
    </location>
</feature>
<comment type="similarity">
    <text evidence="6">Belongs to the WD repeat PROPPIN family.</text>
</comment>
<evidence type="ECO:0000259" key="9">
    <source>
        <dbReference type="PROSITE" id="PS50081"/>
    </source>
</evidence>
<dbReference type="InterPro" id="IPR046349">
    <property type="entry name" value="C1-like_sf"/>
</dbReference>
<feature type="domain" description="Rho-GAP" evidence="10">
    <location>
        <begin position="422"/>
        <end position="653"/>
    </location>
</feature>
<dbReference type="Proteomes" id="UP000828236">
    <property type="component" value="Unassembled WGS sequence"/>
</dbReference>
<dbReference type="PROSITE" id="PS00479">
    <property type="entry name" value="ZF_DAG_PE_1"/>
    <property type="match status" value="1"/>
</dbReference>
<dbReference type="PANTHER" id="PTHR11227">
    <property type="entry name" value="WD-REPEAT PROTEIN INTERACTING WITH PHOSPHOINOSIDES WIPI -RELATED"/>
    <property type="match status" value="1"/>
</dbReference>
<evidence type="ECO:0000259" key="10">
    <source>
        <dbReference type="PROSITE" id="PS50238"/>
    </source>
</evidence>
<dbReference type="Gene3D" id="3.30.60.20">
    <property type="match status" value="1"/>
</dbReference>
<dbReference type="PROSITE" id="PS50081">
    <property type="entry name" value="ZF_DAG_PE_2"/>
    <property type="match status" value="1"/>
</dbReference>
<dbReference type="AlphaFoldDB" id="A0A9D4P6X1"/>
<dbReference type="InterPro" id="IPR000198">
    <property type="entry name" value="RhoGAP_dom"/>
</dbReference>
<dbReference type="CDD" id="cd20821">
    <property type="entry name" value="C1_MgcRacGAP"/>
    <property type="match status" value="1"/>
</dbReference>
<dbReference type="Gene3D" id="2.130.10.10">
    <property type="entry name" value="YVTN repeat-like/Quinoprotein amine dehydrogenase"/>
    <property type="match status" value="2"/>
</dbReference>
<dbReference type="InterPro" id="IPR008936">
    <property type="entry name" value="Rho_GTPase_activation_prot"/>
</dbReference>
<dbReference type="Pfam" id="PF00620">
    <property type="entry name" value="RhoGAP"/>
    <property type="match status" value="1"/>
</dbReference>
<gene>
    <name evidence="11" type="ORF">HUG17_0585</name>
</gene>
<name>A0A9D4P6X1_DERFA</name>